<proteinExistence type="predicted"/>
<reference evidence="2 3" key="1">
    <citation type="journal article" date="2019" name="Sci. Data">
        <title>Hybrid genome assembly and annotation of Danionella translucida.</title>
        <authorList>
            <person name="Kadobianskyi M."/>
            <person name="Schulze L."/>
            <person name="Schuelke M."/>
            <person name="Judkewitz B."/>
        </authorList>
    </citation>
    <scope>NUCLEOTIDE SEQUENCE [LARGE SCALE GENOMIC DNA]</scope>
    <source>
        <strain evidence="2 3">Bolton</strain>
    </source>
</reference>
<evidence type="ECO:0000256" key="1">
    <source>
        <dbReference type="SAM" id="MobiDB-lite"/>
    </source>
</evidence>
<dbReference type="AlphaFoldDB" id="A0A553P573"/>
<protein>
    <submittedName>
        <fullName evidence="2">Uncharacterized protein</fullName>
    </submittedName>
</protein>
<organism evidence="2 3">
    <name type="scientific">Danionella cerebrum</name>
    <dbReference type="NCBI Taxonomy" id="2873325"/>
    <lineage>
        <taxon>Eukaryota</taxon>
        <taxon>Metazoa</taxon>
        <taxon>Chordata</taxon>
        <taxon>Craniata</taxon>
        <taxon>Vertebrata</taxon>
        <taxon>Euteleostomi</taxon>
        <taxon>Actinopterygii</taxon>
        <taxon>Neopterygii</taxon>
        <taxon>Teleostei</taxon>
        <taxon>Ostariophysi</taxon>
        <taxon>Cypriniformes</taxon>
        <taxon>Danionidae</taxon>
        <taxon>Danioninae</taxon>
        <taxon>Danionella</taxon>
    </lineage>
</organism>
<evidence type="ECO:0000313" key="3">
    <source>
        <dbReference type="Proteomes" id="UP000316079"/>
    </source>
</evidence>
<accession>A0A553P573</accession>
<feature type="region of interest" description="Disordered" evidence="1">
    <location>
        <begin position="1"/>
        <end position="31"/>
    </location>
</feature>
<dbReference type="EMBL" id="SRMA01026748">
    <property type="protein sequence ID" value="TRY72790.1"/>
    <property type="molecule type" value="Genomic_DNA"/>
</dbReference>
<sequence>MKTPSNEVMRTLPRQGVFPSKNKSSSAEDEANNGDHITVFALTFGQTLPQELFITLTLYVAQQTIGDDSTCFDVQHLTAGKFSTHHNPKLTGQSLIRSTANAKLCVIHNNKHLSKTLRDRSAPGPRSLMIDTQPLHFLFSIQSNTQGPTD</sequence>
<gene>
    <name evidence="2" type="ORF">DNTS_009495</name>
</gene>
<comment type="caution">
    <text evidence="2">The sequence shown here is derived from an EMBL/GenBank/DDBJ whole genome shotgun (WGS) entry which is preliminary data.</text>
</comment>
<keyword evidence="3" id="KW-1185">Reference proteome</keyword>
<dbReference type="OrthoDB" id="6513151at2759"/>
<name>A0A553P573_9TELE</name>
<dbReference type="Proteomes" id="UP000316079">
    <property type="component" value="Unassembled WGS sequence"/>
</dbReference>
<evidence type="ECO:0000313" key="2">
    <source>
        <dbReference type="EMBL" id="TRY72790.1"/>
    </source>
</evidence>